<protein>
    <recommendedName>
        <fullName evidence="3">Alpha/beta hydrolase</fullName>
    </recommendedName>
</protein>
<evidence type="ECO:0000313" key="2">
    <source>
        <dbReference type="EMBL" id="MQW03297.1"/>
    </source>
</evidence>
<evidence type="ECO:0000256" key="1">
    <source>
        <dbReference type="SAM" id="MobiDB-lite"/>
    </source>
</evidence>
<accession>A0A6A7ZN81</accession>
<proteinExistence type="predicted"/>
<comment type="caution">
    <text evidence="2">The sequence shown here is derived from an EMBL/GenBank/DDBJ whole genome shotgun (WGS) entry which is preliminary data.</text>
</comment>
<name>A0A6A7ZN81_RHIML</name>
<reference evidence="2" key="1">
    <citation type="journal article" date="2013" name="Genome Biol.">
        <title>Comparative genomics of the core and accessory genomes of 48 Sinorhizobium strains comprising five genospecies.</title>
        <authorList>
            <person name="Sugawara M."/>
            <person name="Epstein B."/>
            <person name="Badgley B.D."/>
            <person name="Unno T."/>
            <person name="Xu L."/>
            <person name="Reese J."/>
            <person name="Gyaneshwar P."/>
            <person name="Denny R."/>
            <person name="Mudge J."/>
            <person name="Bharti A.K."/>
            <person name="Farmer A.D."/>
            <person name="May G.D."/>
            <person name="Woodward J.E."/>
            <person name="Medigue C."/>
            <person name="Vallenet D."/>
            <person name="Lajus A."/>
            <person name="Rouy Z."/>
            <person name="Martinez-Vaz B."/>
            <person name="Tiffin P."/>
            <person name="Young N.D."/>
            <person name="Sadowsky M.J."/>
        </authorList>
    </citation>
    <scope>NUCLEOTIDE SEQUENCE</scope>
    <source>
        <strain evidence="2">M30</strain>
    </source>
</reference>
<dbReference type="EMBL" id="WISP01000049">
    <property type="protein sequence ID" value="MQW03297.1"/>
    <property type="molecule type" value="Genomic_DNA"/>
</dbReference>
<gene>
    <name evidence="2" type="ORF">GHK45_05575</name>
</gene>
<dbReference type="AlphaFoldDB" id="A0A6A7ZN81"/>
<organism evidence="2">
    <name type="scientific">Rhizobium meliloti</name>
    <name type="common">Ensifer meliloti</name>
    <name type="synonym">Sinorhizobium meliloti</name>
    <dbReference type="NCBI Taxonomy" id="382"/>
    <lineage>
        <taxon>Bacteria</taxon>
        <taxon>Pseudomonadati</taxon>
        <taxon>Pseudomonadota</taxon>
        <taxon>Alphaproteobacteria</taxon>
        <taxon>Hyphomicrobiales</taxon>
        <taxon>Rhizobiaceae</taxon>
        <taxon>Sinorhizobium/Ensifer group</taxon>
        <taxon>Sinorhizobium</taxon>
    </lineage>
</organism>
<sequence length="146" mass="16880">MTAEDWPQIAATEKSMGRGRRIPSNEILENAHRRGLAPHEQFEIPAEVKEDMKRSWSQGGLTTADAFYHYYAKFTRDQDFLEANLSRLKTPVKVIWGEKDIYINKEMGLEFSKRTDARISVLPGIGHYPHLQKPELTVREIREAPQ</sequence>
<dbReference type="SUPFAM" id="SSF53474">
    <property type="entry name" value="alpha/beta-Hydrolases"/>
    <property type="match status" value="1"/>
</dbReference>
<evidence type="ECO:0008006" key="3">
    <source>
        <dbReference type="Google" id="ProtNLM"/>
    </source>
</evidence>
<feature type="region of interest" description="Disordered" evidence="1">
    <location>
        <begin position="1"/>
        <end position="23"/>
    </location>
</feature>
<dbReference type="InterPro" id="IPR029058">
    <property type="entry name" value="AB_hydrolase_fold"/>
</dbReference>
<dbReference type="Gene3D" id="3.40.50.1820">
    <property type="entry name" value="alpha/beta hydrolase"/>
    <property type="match status" value="1"/>
</dbReference>